<organism evidence="5 6">
    <name type="scientific">Iamia majanohamensis</name>
    <dbReference type="NCBI Taxonomy" id="467976"/>
    <lineage>
        <taxon>Bacteria</taxon>
        <taxon>Bacillati</taxon>
        <taxon>Actinomycetota</taxon>
        <taxon>Acidimicrobiia</taxon>
        <taxon>Acidimicrobiales</taxon>
        <taxon>Iamiaceae</taxon>
        <taxon>Iamia</taxon>
    </lineage>
</organism>
<dbReference type="PANTHER" id="PTHR33204:SF18">
    <property type="entry name" value="TRANSCRIPTIONAL REGULATORY PROTEIN"/>
    <property type="match status" value="1"/>
</dbReference>
<dbReference type="InterPro" id="IPR036390">
    <property type="entry name" value="WH_DNA-bd_sf"/>
</dbReference>
<dbReference type="PROSITE" id="PS51118">
    <property type="entry name" value="HTH_HXLR"/>
    <property type="match status" value="1"/>
</dbReference>
<evidence type="ECO:0000256" key="2">
    <source>
        <dbReference type="ARBA" id="ARBA00023125"/>
    </source>
</evidence>
<evidence type="ECO:0000259" key="4">
    <source>
        <dbReference type="PROSITE" id="PS51118"/>
    </source>
</evidence>
<dbReference type="InterPro" id="IPR036388">
    <property type="entry name" value="WH-like_DNA-bd_sf"/>
</dbReference>
<evidence type="ECO:0000256" key="3">
    <source>
        <dbReference type="ARBA" id="ARBA00023163"/>
    </source>
</evidence>
<dbReference type="InterPro" id="IPR002577">
    <property type="entry name" value="HTH_HxlR"/>
</dbReference>
<evidence type="ECO:0000256" key="1">
    <source>
        <dbReference type="ARBA" id="ARBA00023015"/>
    </source>
</evidence>
<protein>
    <submittedName>
        <fullName evidence="5">Helix-turn-helix domain-containing protein</fullName>
    </submittedName>
</protein>
<feature type="domain" description="HTH hxlR-type" evidence="4">
    <location>
        <begin position="16"/>
        <end position="114"/>
    </location>
</feature>
<dbReference type="AlphaFoldDB" id="A0AAE9Y3I2"/>
<dbReference type="CDD" id="cd00090">
    <property type="entry name" value="HTH_ARSR"/>
    <property type="match status" value="1"/>
</dbReference>
<keyword evidence="6" id="KW-1185">Reference proteome</keyword>
<keyword evidence="1" id="KW-0805">Transcription regulation</keyword>
<dbReference type="KEGG" id="ima:PO878_15005"/>
<dbReference type="EMBL" id="CP116942">
    <property type="protein sequence ID" value="WCO65810.1"/>
    <property type="molecule type" value="Genomic_DNA"/>
</dbReference>
<proteinExistence type="predicted"/>
<reference evidence="5" key="1">
    <citation type="submission" date="2023-01" db="EMBL/GenBank/DDBJ databases">
        <title>The diversity of Class Acidimicrobiia in South China Sea sediment environments and the proposal of Iamia marina sp. nov., a novel species of the genus Iamia.</title>
        <authorList>
            <person name="He Y."/>
            <person name="Tian X."/>
        </authorList>
    </citation>
    <scope>NUCLEOTIDE SEQUENCE</scope>
    <source>
        <strain evidence="5">DSM 19957</strain>
    </source>
</reference>
<dbReference type="Proteomes" id="UP001216390">
    <property type="component" value="Chromosome"/>
</dbReference>
<dbReference type="RefSeq" id="WP_272735336.1">
    <property type="nucleotide sequence ID" value="NZ_CP116942.1"/>
</dbReference>
<gene>
    <name evidence="5" type="ORF">PO878_15005</name>
</gene>
<dbReference type="SUPFAM" id="SSF46785">
    <property type="entry name" value="Winged helix' DNA-binding domain"/>
    <property type="match status" value="1"/>
</dbReference>
<keyword evidence="3" id="KW-0804">Transcription</keyword>
<keyword evidence="2" id="KW-0238">DNA-binding</keyword>
<accession>A0AAE9Y3I2</accession>
<sequence length="150" mass="16329">MPRRRPPPGPPAVRPDPMLVRAVERVGDRWVLLIVAGLMDGPRRFGDLGDGLGVAPNILTARLRQLEEDGLVVARPYSERPVRHEYALTGAGRELAATLAHLSEWGARRRGGPTGAAFHSRCGATLEVRAWCPTCDRTVEGEEAAEAYDV</sequence>
<dbReference type="Pfam" id="PF01638">
    <property type="entry name" value="HxlR"/>
    <property type="match status" value="1"/>
</dbReference>
<evidence type="ECO:0000313" key="5">
    <source>
        <dbReference type="EMBL" id="WCO65810.1"/>
    </source>
</evidence>
<dbReference type="Gene3D" id="1.10.10.10">
    <property type="entry name" value="Winged helix-like DNA-binding domain superfamily/Winged helix DNA-binding domain"/>
    <property type="match status" value="1"/>
</dbReference>
<dbReference type="GO" id="GO:0003677">
    <property type="term" value="F:DNA binding"/>
    <property type="evidence" value="ECO:0007669"/>
    <property type="project" value="UniProtKB-KW"/>
</dbReference>
<name>A0AAE9Y3I2_9ACTN</name>
<evidence type="ECO:0000313" key="6">
    <source>
        <dbReference type="Proteomes" id="UP001216390"/>
    </source>
</evidence>
<dbReference type="PANTHER" id="PTHR33204">
    <property type="entry name" value="TRANSCRIPTIONAL REGULATOR, MARR FAMILY"/>
    <property type="match status" value="1"/>
</dbReference>
<dbReference type="InterPro" id="IPR011991">
    <property type="entry name" value="ArsR-like_HTH"/>
</dbReference>